<reference evidence="1 2" key="1">
    <citation type="submission" date="2024-10" db="EMBL/GenBank/DDBJ databases">
        <title>The Natural Products Discovery Center: Release of the First 8490 Sequenced Strains for Exploring Actinobacteria Biosynthetic Diversity.</title>
        <authorList>
            <person name="Kalkreuter E."/>
            <person name="Kautsar S.A."/>
            <person name="Yang D."/>
            <person name="Bader C.D."/>
            <person name="Teijaro C.N."/>
            <person name="Fluegel L."/>
            <person name="Davis C.M."/>
            <person name="Simpson J.R."/>
            <person name="Lauterbach L."/>
            <person name="Steele A.D."/>
            <person name="Gui C."/>
            <person name="Meng S."/>
            <person name="Li G."/>
            <person name="Viehrig K."/>
            <person name="Ye F."/>
            <person name="Su P."/>
            <person name="Kiefer A.F."/>
            <person name="Nichols A."/>
            <person name="Cepeda A.J."/>
            <person name="Yan W."/>
            <person name="Fan B."/>
            <person name="Jiang Y."/>
            <person name="Adhikari A."/>
            <person name="Zheng C.-J."/>
            <person name="Schuster L."/>
            <person name="Cowan T.M."/>
            <person name="Smanski M.J."/>
            <person name="Chevrette M.G."/>
            <person name="De Carvalho L.P.S."/>
            <person name="Shen B."/>
        </authorList>
    </citation>
    <scope>NUCLEOTIDE SEQUENCE [LARGE SCALE GENOMIC DNA]</scope>
    <source>
        <strain evidence="1 2">NPDC001281</strain>
    </source>
</reference>
<dbReference type="Proteomes" id="UP001602119">
    <property type="component" value="Unassembled WGS sequence"/>
</dbReference>
<dbReference type="Gene3D" id="3.10.450.50">
    <property type="match status" value="1"/>
</dbReference>
<name>A0ABW6V0R9_MICFU</name>
<accession>A0ABW6V0R9</accession>
<sequence>MGKNIGEKAIQCLRRLEAYDFAGMRAMCTDTATVWHNDGNGEQTIDEKLERLKPLVTGVASLRYDVIRQFQNSHEVLQQHVLHLAMTDGSRGEVHAAMYFRFKDDLVDRIEEYAYAVPADDDTAGDTA</sequence>
<gene>
    <name evidence="1" type="ORF">ACFY05_08510</name>
</gene>
<protein>
    <submittedName>
        <fullName evidence="1">Nuclear transport factor 2 family protein</fullName>
    </submittedName>
</protein>
<dbReference type="InterPro" id="IPR032710">
    <property type="entry name" value="NTF2-like_dom_sf"/>
</dbReference>
<evidence type="ECO:0000313" key="1">
    <source>
        <dbReference type="EMBL" id="MFF4772886.1"/>
    </source>
</evidence>
<evidence type="ECO:0000313" key="2">
    <source>
        <dbReference type="Proteomes" id="UP001602119"/>
    </source>
</evidence>
<proteinExistence type="predicted"/>
<dbReference type="RefSeq" id="WP_066940763.1">
    <property type="nucleotide sequence ID" value="NZ_BBYK01000045.1"/>
</dbReference>
<dbReference type="SUPFAM" id="SSF54427">
    <property type="entry name" value="NTF2-like"/>
    <property type="match status" value="1"/>
</dbReference>
<organism evidence="1 2">
    <name type="scientific">Microtetraspora fusca</name>
    <dbReference type="NCBI Taxonomy" id="1997"/>
    <lineage>
        <taxon>Bacteria</taxon>
        <taxon>Bacillati</taxon>
        <taxon>Actinomycetota</taxon>
        <taxon>Actinomycetes</taxon>
        <taxon>Streptosporangiales</taxon>
        <taxon>Streptosporangiaceae</taxon>
        <taxon>Microtetraspora</taxon>
    </lineage>
</organism>
<keyword evidence="2" id="KW-1185">Reference proteome</keyword>
<comment type="caution">
    <text evidence="1">The sequence shown here is derived from an EMBL/GenBank/DDBJ whole genome shotgun (WGS) entry which is preliminary data.</text>
</comment>
<dbReference type="EMBL" id="JBIAXI010000004">
    <property type="protein sequence ID" value="MFF4772886.1"/>
    <property type="molecule type" value="Genomic_DNA"/>
</dbReference>